<comment type="caution">
    <text evidence="1">The sequence shown here is derived from an EMBL/GenBank/DDBJ whole genome shotgun (WGS) entry which is preliminary data.</text>
</comment>
<sequence>MIISSLELLDKAAETISISVIKSSLPDSDEPDDIKLFESASNFSSINIFPFQQTILNICRPNATSGAFIISIKLDPKSFGSRIFFGFNVAAFELVSKLCNADDDLFRRNPEIPFGNDEATILEIRIKIS</sequence>
<keyword evidence="2" id="KW-1185">Reference proteome</keyword>
<evidence type="ECO:0000313" key="1">
    <source>
        <dbReference type="EMBL" id="KAH9425268.1"/>
    </source>
</evidence>
<evidence type="ECO:0000313" key="2">
    <source>
        <dbReference type="Proteomes" id="UP000887458"/>
    </source>
</evidence>
<accession>A0ABQ8JSA4</accession>
<organism evidence="1 2">
    <name type="scientific">Dermatophagoides pteronyssinus</name>
    <name type="common">European house dust mite</name>
    <dbReference type="NCBI Taxonomy" id="6956"/>
    <lineage>
        <taxon>Eukaryota</taxon>
        <taxon>Metazoa</taxon>
        <taxon>Ecdysozoa</taxon>
        <taxon>Arthropoda</taxon>
        <taxon>Chelicerata</taxon>
        <taxon>Arachnida</taxon>
        <taxon>Acari</taxon>
        <taxon>Acariformes</taxon>
        <taxon>Sarcoptiformes</taxon>
        <taxon>Astigmata</taxon>
        <taxon>Psoroptidia</taxon>
        <taxon>Analgoidea</taxon>
        <taxon>Pyroglyphidae</taxon>
        <taxon>Dermatophagoidinae</taxon>
        <taxon>Dermatophagoides</taxon>
    </lineage>
</organism>
<proteinExistence type="predicted"/>
<reference evidence="1 2" key="2">
    <citation type="journal article" date="2022" name="Mol. Biol. Evol.">
        <title>Comparative Genomics Reveals Insights into the Divergent Evolution of Astigmatic Mites and Household Pest Adaptations.</title>
        <authorList>
            <person name="Xiong Q."/>
            <person name="Wan A.T."/>
            <person name="Liu X."/>
            <person name="Fung C.S."/>
            <person name="Xiao X."/>
            <person name="Malainual N."/>
            <person name="Hou J."/>
            <person name="Wang L."/>
            <person name="Wang M."/>
            <person name="Yang K.Y."/>
            <person name="Cui Y."/>
            <person name="Leung E.L."/>
            <person name="Nong W."/>
            <person name="Shin S.K."/>
            <person name="Au S.W."/>
            <person name="Jeong K.Y."/>
            <person name="Chew F.T."/>
            <person name="Hui J.H."/>
            <person name="Leung T.F."/>
            <person name="Tungtrongchitr A."/>
            <person name="Zhong N."/>
            <person name="Liu Z."/>
            <person name="Tsui S.K."/>
        </authorList>
    </citation>
    <scope>NUCLEOTIDE SEQUENCE [LARGE SCALE GENOMIC DNA]</scope>
    <source>
        <strain evidence="1">Derp</strain>
    </source>
</reference>
<dbReference type="EMBL" id="NJHN03000019">
    <property type="protein sequence ID" value="KAH9425268.1"/>
    <property type="molecule type" value="Genomic_DNA"/>
</dbReference>
<name>A0ABQ8JSA4_DERPT</name>
<reference evidence="1 2" key="1">
    <citation type="journal article" date="2018" name="J. Allergy Clin. Immunol.">
        <title>High-quality assembly of Dermatophagoides pteronyssinus genome and transcriptome reveals a wide range of novel allergens.</title>
        <authorList>
            <person name="Liu X.Y."/>
            <person name="Yang K.Y."/>
            <person name="Wang M.Q."/>
            <person name="Kwok J.S."/>
            <person name="Zeng X."/>
            <person name="Yang Z."/>
            <person name="Xiao X.J."/>
            <person name="Lau C.P."/>
            <person name="Li Y."/>
            <person name="Huang Z.M."/>
            <person name="Ba J.G."/>
            <person name="Yim A.K."/>
            <person name="Ouyang C.Y."/>
            <person name="Ngai S.M."/>
            <person name="Chan T.F."/>
            <person name="Leung E.L."/>
            <person name="Liu L."/>
            <person name="Liu Z.G."/>
            <person name="Tsui S.K."/>
        </authorList>
    </citation>
    <scope>NUCLEOTIDE SEQUENCE [LARGE SCALE GENOMIC DNA]</scope>
    <source>
        <strain evidence="1">Derp</strain>
    </source>
</reference>
<dbReference type="Proteomes" id="UP000887458">
    <property type="component" value="Unassembled WGS sequence"/>
</dbReference>
<gene>
    <name evidence="1" type="ORF">DERP_013460</name>
</gene>
<protein>
    <submittedName>
        <fullName evidence="1">Uncharacterized protein</fullName>
    </submittedName>
</protein>